<accession>A0ACB8B8S4</accession>
<comment type="caution">
    <text evidence="1">The sequence shown here is derived from an EMBL/GenBank/DDBJ whole genome shotgun (WGS) entry which is preliminary data.</text>
</comment>
<organism evidence="1 2">
    <name type="scientific">Leucogyrophana mollusca</name>
    <dbReference type="NCBI Taxonomy" id="85980"/>
    <lineage>
        <taxon>Eukaryota</taxon>
        <taxon>Fungi</taxon>
        <taxon>Dikarya</taxon>
        <taxon>Basidiomycota</taxon>
        <taxon>Agaricomycotina</taxon>
        <taxon>Agaricomycetes</taxon>
        <taxon>Agaricomycetidae</taxon>
        <taxon>Boletales</taxon>
        <taxon>Boletales incertae sedis</taxon>
        <taxon>Leucogyrophana</taxon>
    </lineage>
</organism>
<name>A0ACB8B8S4_9AGAM</name>
<gene>
    <name evidence="1" type="ORF">BV22DRAFT_988719</name>
</gene>
<proteinExistence type="predicted"/>
<feature type="non-terminal residue" evidence="1">
    <location>
        <position position="1"/>
    </location>
</feature>
<dbReference type="EMBL" id="MU266514">
    <property type="protein sequence ID" value="KAH7921725.1"/>
    <property type="molecule type" value="Genomic_DNA"/>
</dbReference>
<feature type="non-terminal residue" evidence="1">
    <location>
        <position position="63"/>
    </location>
</feature>
<protein>
    <submittedName>
        <fullName evidence="1">Uncharacterized protein</fullName>
    </submittedName>
</protein>
<sequence length="63" mass="6961">ARSEASHKHKYESQKIREELTRLFKDKCGGKTPYQWQLDVSEALLLGVDSVVIAGTGAGKTMP</sequence>
<dbReference type="Proteomes" id="UP000790709">
    <property type="component" value="Unassembled WGS sequence"/>
</dbReference>
<evidence type="ECO:0000313" key="2">
    <source>
        <dbReference type="Proteomes" id="UP000790709"/>
    </source>
</evidence>
<keyword evidence="2" id="KW-1185">Reference proteome</keyword>
<reference evidence="1" key="1">
    <citation type="journal article" date="2021" name="New Phytol.">
        <title>Evolutionary innovations through gain and loss of genes in the ectomycorrhizal Boletales.</title>
        <authorList>
            <person name="Wu G."/>
            <person name="Miyauchi S."/>
            <person name="Morin E."/>
            <person name="Kuo A."/>
            <person name="Drula E."/>
            <person name="Varga T."/>
            <person name="Kohler A."/>
            <person name="Feng B."/>
            <person name="Cao Y."/>
            <person name="Lipzen A."/>
            <person name="Daum C."/>
            <person name="Hundley H."/>
            <person name="Pangilinan J."/>
            <person name="Johnson J."/>
            <person name="Barry K."/>
            <person name="LaButti K."/>
            <person name="Ng V."/>
            <person name="Ahrendt S."/>
            <person name="Min B."/>
            <person name="Choi I.G."/>
            <person name="Park H."/>
            <person name="Plett J.M."/>
            <person name="Magnuson J."/>
            <person name="Spatafora J.W."/>
            <person name="Nagy L.G."/>
            <person name="Henrissat B."/>
            <person name="Grigoriev I.V."/>
            <person name="Yang Z.L."/>
            <person name="Xu J."/>
            <person name="Martin F.M."/>
        </authorList>
    </citation>
    <scope>NUCLEOTIDE SEQUENCE</scope>
    <source>
        <strain evidence="1">KUC20120723A-06</strain>
    </source>
</reference>
<evidence type="ECO:0000313" key="1">
    <source>
        <dbReference type="EMBL" id="KAH7921725.1"/>
    </source>
</evidence>